<name>A0A250KW23_9GAMM</name>
<evidence type="ECO:0000313" key="3">
    <source>
        <dbReference type="Proteomes" id="UP000266313"/>
    </source>
</evidence>
<feature type="region of interest" description="Disordered" evidence="1">
    <location>
        <begin position="1"/>
        <end position="60"/>
    </location>
</feature>
<organism evidence="2 3">
    <name type="scientific">Methylocaldum marinum</name>
    <dbReference type="NCBI Taxonomy" id="1432792"/>
    <lineage>
        <taxon>Bacteria</taxon>
        <taxon>Pseudomonadati</taxon>
        <taxon>Pseudomonadota</taxon>
        <taxon>Gammaproteobacteria</taxon>
        <taxon>Methylococcales</taxon>
        <taxon>Methylococcaceae</taxon>
        <taxon>Methylocaldum</taxon>
    </lineage>
</organism>
<feature type="compositionally biased region" description="Basic residues" evidence="1">
    <location>
        <begin position="50"/>
        <end position="60"/>
    </location>
</feature>
<sequence length="60" mass="6432">MNGSSIDRGKDDIRSRSRTFGRSGKVFSKNPGAKPGSVRGTGESDGRVCVRVKRRGGVDH</sequence>
<gene>
    <name evidence="2" type="ORF">sS8_3238</name>
</gene>
<accession>A0A250KW23</accession>
<reference evidence="2 3" key="1">
    <citation type="submission" date="2016-12" db="EMBL/GenBank/DDBJ databases">
        <title>Genome sequencing of Methylocaldum marinum.</title>
        <authorList>
            <person name="Takeuchi M."/>
            <person name="Kamagata Y."/>
            <person name="Hiraoka S."/>
            <person name="Oshima K."/>
            <person name="Hattori M."/>
            <person name="Iwasaki W."/>
        </authorList>
    </citation>
    <scope>NUCLEOTIDE SEQUENCE [LARGE SCALE GENOMIC DNA]</scope>
    <source>
        <strain evidence="2 3">S8</strain>
    </source>
</reference>
<proteinExistence type="predicted"/>
<evidence type="ECO:0000256" key="1">
    <source>
        <dbReference type="SAM" id="MobiDB-lite"/>
    </source>
</evidence>
<dbReference type="KEGG" id="mmai:sS8_3238"/>
<dbReference type="EMBL" id="AP017928">
    <property type="protein sequence ID" value="BBA35181.1"/>
    <property type="molecule type" value="Genomic_DNA"/>
</dbReference>
<evidence type="ECO:0000313" key="2">
    <source>
        <dbReference type="EMBL" id="BBA35181.1"/>
    </source>
</evidence>
<dbReference type="AlphaFoldDB" id="A0A250KW23"/>
<keyword evidence="3" id="KW-1185">Reference proteome</keyword>
<protein>
    <submittedName>
        <fullName evidence="2">Putative partitioning protein</fullName>
    </submittedName>
</protein>
<dbReference type="Proteomes" id="UP000266313">
    <property type="component" value="Chromosome"/>
</dbReference>